<feature type="signal peptide" evidence="6">
    <location>
        <begin position="1"/>
        <end position="41"/>
    </location>
</feature>
<dbReference type="PANTHER" id="PTHR42812">
    <property type="entry name" value="BETA-XYLOSIDASE"/>
    <property type="match status" value="1"/>
</dbReference>
<comment type="caution">
    <text evidence="7">The sequence shown here is derived from an EMBL/GenBank/DDBJ whole genome shotgun (WGS) entry which is preliminary data.</text>
</comment>
<evidence type="ECO:0000313" key="7">
    <source>
        <dbReference type="EMBL" id="GAA1947310.1"/>
    </source>
</evidence>
<dbReference type="EMBL" id="BAAAPB010000001">
    <property type="protein sequence ID" value="GAA1947310.1"/>
    <property type="molecule type" value="Genomic_DNA"/>
</dbReference>
<accession>A0ABP5BPG7</accession>
<keyword evidence="6" id="KW-0732">Signal</keyword>
<evidence type="ECO:0008006" key="9">
    <source>
        <dbReference type="Google" id="ProtNLM"/>
    </source>
</evidence>
<dbReference type="InterPro" id="IPR051795">
    <property type="entry name" value="Glycosyl_Hydrlase_43"/>
</dbReference>
<protein>
    <recommendedName>
        <fullName evidence="9">Glycosyl hydrolase family 43</fullName>
    </recommendedName>
</protein>
<comment type="similarity">
    <text evidence="1 4">Belongs to the glycosyl hydrolase 43 family.</text>
</comment>
<evidence type="ECO:0000313" key="8">
    <source>
        <dbReference type="Proteomes" id="UP001500571"/>
    </source>
</evidence>
<feature type="chain" id="PRO_5045824725" description="Glycosyl hydrolase family 43" evidence="6">
    <location>
        <begin position="42"/>
        <end position="420"/>
    </location>
</feature>
<proteinExistence type="inferred from homology"/>
<evidence type="ECO:0000256" key="4">
    <source>
        <dbReference type="RuleBase" id="RU361187"/>
    </source>
</evidence>
<dbReference type="Proteomes" id="UP001500571">
    <property type="component" value="Unassembled WGS sequence"/>
</dbReference>
<name>A0ABP5BPG7_9ACTN</name>
<gene>
    <name evidence="7" type="ORF">GCM10009798_02950</name>
</gene>
<dbReference type="Pfam" id="PF04616">
    <property type="entry name" value="Glyco_hydro_43"/>
    <property type="match status" value="2"/>
</dbReference>
<evidence type="ECO:0000256" key="6">
    <source>
        <dbReference type="SAM" id="SignalP"/>
    </source>
</evidence>
<evidence type="ECO:0000256" key="3">
    <source>
        <dbReference type="ARBA" id="ARBA00023295"/>
    </source>
</evidence>
<reference evidence="8" key="1">
    <citation type="journal article" date="2019" name="Int. J. Syst. Evol. Microbiol.">
        <title>The Global Catalogue of Microorganisms (GCM) 10K type strain sequencing project: providing services to taxonomists for standard genome sequencing and annotation.</title>
        <authorList>
            <consortium name="The Broad Institute Genomics Platform"/>
            <consortium name="The Broad Institute Genome Sequencing Center for Infectious Disease"/>
            <person name="Wu L."/>
            <person name="Ma J."/>
        </authorList>
    </citation>
    <scope>NUCLEOTIDE SEQUENCE [LARGE SCALE GENOMIC DNA]</scope>
    <source>
        <strain evidence="8">JCM 15309</strain>
    </source>
</reference>
<sequence length="420" mass="47832">MHNAHNPRNRTLLTPAAGRRHWRLLLAVLTLLALAVPDADAAAGPLEHRRPMADPSVVKTGPRQYVAVATGSRVARLVSPNGVRWRTLGPALAYRPAWARPGNTIWAADLVRVGPRWLLYFAAPVRGMGETSRCIGVAVSRNATGRFRPVSRRPLVCPPAAHAPRAEDRILDRRHARPTFPTIGAIDPSAFVDHGRVFLLYKTDGRPSSIRLLRLRVNGLHARGRSRPLLAARGVVENPVMVRHGRWLYLFMSAGDYSRCSYSTVWRRSRSILRWRGRPQRTLLARQGTGLCGPGGADVVVDRSRVRLYFHAWACGGGVRPCADSLHAARRVRALYGARLRFSRASVRVGSWIRPHAPHAKRHRVRRHRAGHHVKRHHVRRRHVRRHHVGRHPHRVRRHHAKRHPRARHHVVKHRRHRRR</sequence>
<keyword evidence="8" id="KW-1185">Reference proteome</keyword>
<dbReference type="InterPro" id="IPR023296">
    <property type="entry name" value="Glyco_hydro_beta-prop_sf"/>
</dbReference>
<dbReference type="PANTHER" id="PTHR42812:SF5">
    <property type="entry name" value="ENDO-ARABINASE"/>
    <property type="match status" value="1"/>
</dbReference>
<dbReference type="SUPFAM" id="SSF75005">
    <property type="entry name" value="Arabinanase/levansucrase/invertase"/>
    <property type="match status" value="1"/>
</dbReference>
<feature type="region of interest" description="Disordered" evidence="5">
    <location>
        <begin position="358"/>
        <end position="420"/>
    </location>
</feature>
<evidence type="ECO:0000256" key="5">
    <source>
        <dbReference type="SAM" id="MobiDB-lite"/>
    </source>
</evidence>
<dbReference type="Gene3D" id="2.115.10.20">
    <property type="entry name" value="Glycosyl hydrolase domain, family 43"/>
    <property type="match status" value="1"/>
</dbReference>
<evidence type="ECO:0000256" key="1">
    <source>
        <dbReference type="ARBA" id="ARBA00009865"/>
    </source>
</evidence>
<dbReference type="RefSeq" id="WP_344041675.1">
    <property type="nucleotide sequence ID" value="NZ_BAAAPB010000001.1"/>
</dbReference>
<dbReference type="InterPro" id="IPR006710">
    <property type="entry name" value="Glyco_hydro_43"/>
</dbReference>
<keyword evidence="3 4" id="KW-0326">Glycosidase</keyword>
<evidence type="ECO:0000256" key="2">
    <source>
        <dbReference type="ARBA" id="ARBA00022801"/>
    </source>
</evidence>
<organism evidence="7 8">
    <name type="scientific">Nocardioides panacihumi</name>
    <dbReference type="NCBI Taxonomy" id="400774"/>
    <lineage>
        <taxon>Bacteria</taxon>
        <taxon>Bacillati</taxon>
        <taxon>Actinomycetota</taxon>
        <taxon>Actinomycetes</taxon>
        <taxon>Propionibacteriales</taxon>
        <taxon>Nocardioidaceae</taxon>
        <taxon>Nocardioides</taxon>
    </lineage>
</organism>
<keyword evidence="2 4" id="KW-0378">Hydrolase</keyword>